<gene>
    <name evidence="1 2" type="primary">priB</name>
    <name evidence="2" type="ORF">NSP04_08475</name>
</gene>
<evidence type="ECO:0000313" key="3">
    <source>
        <dbReference type="Proteomes" id="UP001165267"/>
    </source>
</evidence>
<reference evidence="2" key="1">
    <citation type="submission" date="2022-07" db="EMBL/GenBank/DDBJ databases">
        <authorList>
            <person name="Xamxidin M."/>
        </authorList>
    </citation>
    <scope>NUCLEOTIDE SEQUENCE</scope>
    <source>
        <strain evidence="2">YS8-69</strain>
    </source>
</reference>
<accession>A0ABT1XHB4</accession>
<organism evidence="2 3">
    <name type="scientific">Limnobacter parvus</name>
    <dbReference type="NCBI Taxonomy" id="2939690"/>
    <lineage>
        <taxon>Bacteria</taxon>
        <taxon>Pseudomonadati</taxon>
        <taxon>Pseudomonadota</taxon>
        <taxon>Betaproteobacteria</taxon>
        <taxon>Burkholderiales</taxon>
        <taxon>Burkholderiaceae</taxon>
        <taxon>Limnobacter</taxon>
    </lineage>
</organism>
<sequence>MNQEEGKPNSNKYGEEGTAGVNQFTLTATLIAKSIVRYTPAGLPICEFELEHESEQLEASKPRMVKCTVQALALGVAANQVSGLEVGSLKNWSGFIALRSHKSKSLRFHVCAVREC</sequence>
<dbReference type="RefSeq" id="WP_257511907.1">
    <property type="nucleotide sequence ID" value="NZ_JANKHG010000017.1"/>
</dbReference>
<comment type="function">
    <text evidence="1">Involved in the restart of stalled replication forks, which reloads the replicative helicase on sites other than the origin of replication; the PriA-PriB pathway is the major replication restart pathway. During primosome assembly it facilitates complex formation between PriA and DnaT on DNA; stabilizes PriA on DNA. Stimulates the DNA unwinding activity of PriA helicase.</text>
</comment>
<keyword evidence="1" id="KW-0235">DNA replication</keyword>
<dbReference type="InterPro" id="IPR012340">
    <property type="entry name" value="NA-bd_OB-fold"/>
</dbReference>
<dbReference type="SUPFAM" id="SSF50249">
    <property type="entry name" value="Nucleic acid-binding proteins"/>
    <property type="match status" value="1"/>
</dbReference>
<dbReference type="Pfam" id="PF22657">
    <property type="entry name" value="SSB_1"/>
    <property type="match status" value="1"/>
</dbReference>
<comment type="similarity">
    <text evidence="1">Belongs to the PriB family.</text>
</comment>
<keyword evidence="3" id="KW-1185">Reference proteome</keyword>
<dbReference type="Proteomes" id="UP001165267">
    <property type="component" value="Unassembled WGS sequence"/>
</dbReference>
<dbReference type="InterPro" id="IPR023646">
    <property type="entry name" value="Prisomal_replication_PriB"/>
</dbReference>
<comment type="subunit">
    <text evidence="1">Homodimer. Interacts with PriA and DnaT. Component of the replication restart primosome. Primosome assembly occurs via a 'hand-off' mechanism. PriA binds to replication forks, subsequently PriB then DnaT bind; DnaT then displaces ssDNA to generate the helicase loading substrate.</text>
</comment>
<proteinExistence type="inferred from homology"/>
<protein>
    <recommendedName>
        <fullName evidence="1">Replication restart protein PriB</fullName>
    </recommendedName>
</protein>
<keyword evidence="1" id="KW-0238">DNA-binding</keyword>
<keyword evidence="1" id="KW-0639">Primosome</keyword>
<name>A0ABT1XHB4_9BURK</name>
<dbReference type="EMBL" id="JANKHG010000017">
    <property type="protein sequence ID" value="MCR2746683.1"/>
    <property type="molecule type" value="Genomic_DNA"/>
</dbReference>
<dbReference type="Gene3D" id="2.40.50.140">
    <property type="entry name" value="Nucleic acid-binding proteins"/>
    <property type="match status" value="1"/>
</dbReference>
<comment type="caution">
    <text evidence="2">The sequence shown here is derived from an EMBL/GenBank/DDBJ whole genome shotgun (WGS) entry which is preliminary data.</text>
</comment>
<evidence type="ECO:0000313" key="2">
    <source>
        <dbReference type="EMBL" id="MCR2746683.1"/>
    </source>
</evidence>
<dbReference type="HAMAP" id="MF_00720">
    <property type="entry name" value="PriB"/>
    <property type="match status" value="1"/>
</dbReference>
<dbReference type="NCBIfam" id="TIGR04418">
    <property type="entry name" value="PriB_gamma"/>
    <property type="match status" value="1"/>
</dbReference>
<evidence type="ECO:0000256" key="1">
    <source>
        <dbReference type="HAMAP-Rule" id="MF_00720"/>
    </source>
</evidence>